<dbReference type="Gene3D" id="3.80.10.10">
    <property type="entry name" value="Ribonuclease Inhibitor"/>
    <property type="match status" value="1"/>
</dbReference>
<comment type="caution">
    <text evidence="1">The sequence shown here is derived from an EMBL/GenBank/DDBJ whole genome shotgun (WGS) entry which is preliminary data.</text>
</comment>
<gene>
    <name evidence="1" type="ORF">DFP72DRAFT_906702</name>
</gene>
<keyword evidence="2" id="KW-1185">Reference proteome</keyword>
<dbReference type="SUPFAM" id="SSF52047">
    <property type="entry name" value="RNI-like"/>
    <property type="match status" value="1"/>
</dbReference>
<evidence type="ECO:0000313" key="1">
    <source>
        <dbReference type="EMBL" id="KAF6751628.1"/>
    </source>
</evidence>
<name>A0A8H6HTL5_9AGAR</name>
<dbReference type="AlphaFoldDB" id="A0A8H6HTL5"/>
<evidence type="ECO:0008006" key="3">
    <source>
        <dbReference type="Google" id="ProtNLM"/>
    </source>
</evidence>
<dbReference type="Proteomes" id="UP000521943">
    <property type="component" value="Unassembled WGS sequence"/>
</dbReference>
<protein>
    <recommendedName>
        <fullName evidence="3">F-box domain-containing protein</fullName>
    </recommendedName>
</protein>
<reference evidence="1 2" key="1">
    <citation type="submission" date="2020-07" db="EMBL/GenBank/DDBJ databases">
        <title>Comparative genomics of pyrophilous fungi reveals a link between fire events and developmental genes.</title>
        <authorList>
            <consortium name="DOE Joint Genome Institute"/>
            <person name="Steindorff A.S."/>
            <person name="Carver A."/>
            <person name="Calhoun S."/>
            <person name="Stillman K."/>
            <person name="Liu H."/>
            <person name="Lipzen A."/>
            <person name="Pangilinan J."/>
            <person name="Labutti K."/>
            <person name="Bruns T.D."/>
            <person name="Grigoriev I.V."/>
        </authorList>
    </citation>
    <scope>NUCLEOTIDE SEQUENCE [LARGE SCALE GENOMIC DNA]</scope>
    <source>
        <strain evidence="1 2">CBS 144469</strain>
    </source>
</reference>
<sequence length="550" mass="61912">MPHGHLPHKTGISRCFQAPEILQLICAQLPIDRTSDRQRLLAFALSCKAILEPALDRLWFKIPSFRPIMTTLPADLWKAERKPGPNSNRYTLLTLQRAVTAVDLERYIAYYSYRIREVEIGILKATFSAEAWQGLQLATRWTPGALSPSAQRVAWSLTTAKQVAVPQDALNQAFPYFSLFLGPATTRVQFTFDSGVPIHAASIMTAPDIPLKLKRLKLKDFATYSATTPFAGTYLQSSSWDNLEVLRLANIPESAISHLSTLPRLASLEFWRLSMQPRHTYTQEHIERPPGHLGAMADNGFRSLETLRVTGDKGDDVVAFLQHLSPKNRLRVLKCTLSDHFVDIDHLILTIRLHCNPDYLRKLVVKGSPGQLPTSYEESLNITVDGGLTIRPLEAFNQLQTLSINLQSAVNLTVDDIAHIIVSFSNLIKLKIDTRILDSRFPTIDHNQLLELMYNLPNLKKLGLRFNATQITGDEVKPESTIRNLPPAIEKLWVADSPIYSPDAVGRFLAKHCPKLRTSNVIHPQLDHNAMPSYVPLAVYHRRWKAVGIQ</sequence>
<accession>A0A8H6HTL5</accession>
<dbReference type="EMBL" id="JACGCI010000048">
    <property type="protein sequence ID" value="KAF6751628.1"/>
    <property type="molecule type" value="Genomic_DNA"/>
</dbReference>
<evidence type="ECO:0000313" key="2">
    <source>
        <dbReference type="Proteomes" id="UP000521943"/>
    </source>
</evidence>
<dbReference type="OrthoDB" id="2841072at2759"/>
<proteinExistence type="predicted"/>
<dbReference type="InterPro" id="IPR032675">
    <property type="entry name" value="LRR_dom_sf"/>
</dbReference>
<organism evidence="1 2">
    <name type="scientific">Ephemerocybe angulata</name>
    <dbReference type="NCBI Taxonomy" id="980116"/>
    <lineage>
        <taxon>Eukaryota</taxon>
        <taxon>Fungi</taxon>
        <taxon>Dikarya</taxon>
        <taxon>Basidiomycota</taxon>
        <taxon>Agaricomycotina</taxon>
        <taxon>Agaricomycetes</taxon>
        <taxon>Agaricomycetidae</taxon>
        <taxon>Agaricales</taxon>
        <taxon>Agaricineae</taxon>
        <taxon>Psathyrellaceae</taxon>
        <taxon>Ephemerocybe</taxon>
    </lineage>
</organism>